<name>A0A3D9L1U9_MARFU</name>
<dbReference type="Proteomes" id="UP000256779">
    <property type="component" value="Unassembled WGS sequence"/>
</dbReference>
<comment type="caution">
    <text evidence="3">The sequence shown here is derived from an EMBL/GenBank/DDBJ whole genome shotgun (WGS) entry which is preliminary data.</text>
</comment>
<organism evidence="3 4">
    <name type="scientific">Marinoscillum furvescens DSM 4134</name>
    <dbReference type="NCBI Taxonomy" id="1122208"/>
    <lineage>
        <taxon>Bacteria</taxon>
        <taxon>Pseudomonadati</taxon>
        <taxon>Bacteroidota</taxon>
        <taxon>Cytophagia</taxon>
        <taxon>Cytophagales</taxon>
        <taxon>Reichenbachiellaceae</taxon>
        <taxon>Marinoscillum</taxon>
    </lineage>
</organism>
<gene>
    <name evidence="3" type="ORF">C7460_11013</name>
</gene>
<feature type="domain" description="3-keto-alpha-glucoside-1,2-lyase/3-keto-2-hydroxy-glucal hydratase" evidence="2">
    <location>
        <begin position="35"/>
        <end position="238"/>
    </location>
</feature>
<keyword evidence="4" id="KW-1185">Reference proteome</keyword>
<dbReference type="InterPro" id="IPR010496">
    <property type="entry name" value="AL/BT2_dom"/>
</dbReference>
<dbReference type="EMBL" id="QREG01000010">
    <property type="protein sequence ID" value="RED98343.1"/>
    <property type="molecule type" value="Genomic_DNA"/>
</dbReference>
<evidence type="ECO:0000259" key="2">
    <source>
        <dbReference type="Pfam" id="PF06439"/>
    </source>
</evidence>
<dbReference type="OrthoDB" id="929868at2"/>
<dbReference type="Gene3D" id="2.60.120.560">
    <property type="entry name" value="Exo-inulinase, domain 1"/>
    <property type="match status" value="1"/>
</dbReference>
<dbReference type="AlphaFoldDB" id="A0A3D9L1U9"/>
<dbReference type="GO" id="GO:0016787">
    <property type="term" value="F:hydrolase activity"/>
    <property type="evidence" value="ECO:0007669"/>
    <property type="project" value="InterPro"/>
</dbReference>
<feature type="signal peptide" evidence="1">
    <location>
        <begin position="1"/>
        <end position="24"/>
    </location>
</feature>
<reference evidence="3 4" key="1">
    <citation type="submission" date="2018-07" db="EMBL/GenBank/DDBJ databases">
        <title>Genomic Encyclopedia of Type Strains, Phase IV (KMG-IV): sequencing the most valuable type-strain genomes for metagenomic binning, comparative biology and taxonomic classification.</title>
        <authorList>
            <person name="Goeker M."/>
        </authorList>
    </citation>
    <scope>NUCLEOTIDE SEQUENCE [LARGE SCALE GENOMIC DNA]</scope>
    <source>
        <strain evidence="3 4">DSM 4134</strain>
    </source>
</reference>
<keyword evidence="1" id="KW-0732">Signal</keyword>
<evidence type="ECO:0000313" key="4">
    <source>
        <dbReference type="Proteomes" id="UP000256779"/>
    </source>
</evidence>
<evidence type="ECO:0000256" key="1">
    <source>
        <dbReference type="SAM" id="SignalP"/>
    </source>
</evidence>
<evidence type="ECO:0000313" key="3">
    <source>
        <dbReference type="EMBL" id="RED98343.1"/>
    </source>
</evidence>
<dbReference type="RefSeq" id="WP_115868304.1">
    <property type="nucleotide sequence ID" value="NZ_QREG01000010.1"/>
</dbReference>
<protein>
    <submittedName>
        <fullName evidence="3">Uncharacterized protein DUF1080</fullName>
    </submittedName>
</protein>
<sequence length="240" mass="26987">MTKSICIKTLLSLLFCHLLFLSSAQFPVRADSEEGFKQIFNGYSLQGWFGDPEYWSVQDSCIVGIVTEDNLLEENSFLIYKDSLVGNLELKAEFRISPNGNSGINYHSQKVANKPYALKGYQADIDGANQWTGQNYEERGRTFLALRGQVTQISEKSKPLEIGSSGDKTDLSKLIKSNDWNEYHILVRGNTISHLINGQLMCVIIDDDDENRSTGGFLGVQVHVGPPMKIEYRNVRIKVN</sequence>
<proteinExistence type="predicted"/>
<dbReference type="Pfam" id="PF06439">
    <property type="entry name" value="3keto-disac_hyd"/>
    <property type="match status" value="1"/>
</dbReference>
<accession>A0A3D9L1U9</accession>
<feature type="chain" id="PRO_5017722635" evidence="1">
    <location>
        <begin position="25"/>
        <end position="240"/>
    </location>
</feature>